<sequence length="93" mass="10190">LDILTLHCRLGHLNISDLRKLVASKIVDGLDMRISGDDFSCEACLAGKTVCKPLPTEGRKRATHVLEIGHSDICGPFLNFIGGSQYFITFVDD</sequence>
<dbReference type="GO" id="GO:0046872">
    <property type="term" value="F:metal ion binding"/>
    <property type="evidence" value="ECO:0007669"/>
    <property type="project" value="UniProtKB-KW"/>
</dbReference>
<accession>A0AAD7F794</accession>
<proteinExistence type="predicted"/>
<dbReference type="AlphaFoldDB" id="A0AAD7F794"/>
<keyword evidence="2" id="KW-0540">Nuclease</keyword>
<protein>
    <recommendedName>
        <fullName evidence="11">GAG-pre-integrase domain-containing protein</fullName>
    </recommendedName>
</protein>
<dbReference type="GO" id="GO:0015074">
    <property type="term" value="P:DNA integration"/>
    <property type="evidence" value="ECO:0007669"/>
    <property type="project" value="UniProtKB-KW"/>
</dbReference>
<keyword evidence="8" id="KW-0695">RNA-directed DNA polymerase</keyword>
<reference evidence="12" key="1">
    <citation type="submission" date="2023-03" db="EMBL/GenBank/DDBJ databases">
        <title>Massive genome expansion in bonnet fungi (Mycena s.s.) driven by repeated elements and novel gene families across ecological guilds.</title>
        <authorList>
            <consortium name="Lawrence Berkeley National Laboratory"/>
            <person name="Harder C.B."/>
            <person name="Miyauchi S."/>
            <person name="Viragh M."/>
            <person name="Kuo A."/>
            <person name="Thoen E."/>
            <person name="Andreopoulos B."/>
            <person name="Lu D."/>
            <person name="Skrede I."/>
            <person name="Drula E."/>
            <person name="Henrissat B."/>
            <person name="Morin E."/>
            <person name="Kohler A."/>
            <person name="Barry K."/>
            <person name="LaButti K."/>
            <person name="Morin E."/>
            <person name="Salamov A."/>
            <person name="Lipzen A."/>
            <person name="Mereny Z."/>
            <person name="Hegedus B."/>
            <person name="Baldrian P."/>
            <person name="Stursova M."/>
            <person name="Weitz H."/>
            <person name="Taylor A."/>
            <person name="Grigoriev I.V."/>
            <person name="Nagy L.G."/>
            <person name="Martin F."/>
            <person name="Kauserud H."/>
        </authorList>
    </citation>
    <scope>NUCLEOTIDE SEQUENCE</scope>
    <source>
        <strain evidence="12">CBHHK067</strain>
    </source>
</reference>
<dbReference type="Pfam" id="PF13976">
    <property type="entry name" value="gag_pre-integrs"/>
    <property type="match status" value="1"/>
</dbReference>
<evidence type="ECO:0000313" key="13">
    <source>
        <dbReference type="Proteomes" id="UP001221757"/>
    </source>
</evidence>
<keyword evidence="6" id="KW-0460">Magnesium</keyword>
<name>A0AAD7F794_MYCRO</name>
<dbReference type="GO" id="GO:0004519">
    <property type="term" value="F:endonuclease activity"/>
    <property type="evidence" value="ECO:0007669"/>
    <property type="project" value="UniProtKB-KW"/>
</dbReference>
<evidence type="ECO:0000256" key="6">
    <source>
        <dbReference type="ARBA" id="ARBA00022842"/>
    </source>
</evidence>
<evidence type="ECO:0000256" key="9">
    <source>
        <dbReference type="ARBA" id="ARBA00022932"/>
    </source>
</evidence>
<dbReference type="Proteomes" id="UP001221757">
    <property type="component" value="Unassembled WGS sequence"/>
</dbReference>
<dbReference type="GO" id="GO:0003964">
    <property type="term" value="F:RNA-directed DNA polymerase activity"/>
    <property type="evidence" value="ECO:0007669"/>
    <property type="project" value="UniProtKB-KW"/>
</dbReference>
<evidence type="ECO:0000256" key="7">
    <source>
        <dbReference type="ARBA" id="ARBA00022908"/>
    </source>
</evidence>
<dbReference type="InterPro" id="IPR039537">
    <property type="entry name" value="Retrotran_Ty1/copia-like"/>
</dbReference>
<evidence type="ECO:0000256" key="4">
    <source>
        <dbReference type="ARBA" id="ARBA00022759"/>
    </source>
</evidence>
<organism evidence="12 13">
    <name type="scientific">Mycena rosella</name>
    <name type="common">Pink bonnet</name>
    <name type="synonym">Agaricus rosellus</name>
    <dbReference type="NCBI Taxonomy" id="1033263"/>
    <lineage>
        <taxon>Eukaryota</taxon>
        <taxon>Fungi</taxon>
        <taxon>Dikarya</taxon>
        <taxon>Basidiomycota</taxon>
        <taxon>Agaricomycotina</taxon>
        <taxon>Agaricomycetes</taxon>
        <taxon>Agaricomycetidae</taxon>
        <taxon>Agaricales</taxon>
        <taxon>Marasmiineae</taxon>
        <taxon>Mycenaceae</taxon>
        <taxon>Mycena</taxon>
    </lineage>
</organism>
<evidence type="ECO:0000256" key="2">
    <source>
        <dbReference type="ARBA" id="ARBA00022722"/>
    </source>
</evidence>
<dbReference type="EMBL" id="JARKIE010001520">
    <property type="protein sequence ID" value="KAJ7601610.1"/>
    <property type="molecule type" value="Genomic_DNA"/>
</dbReference>
<keyword evidence="7" id="KW-0229">DNA integration</keyword>
<evidence type="ECO:0000256" key="1">
    <source>
        <dbReference type="ARBA" id="ARBA00022695"/>
    </source>
</evidence>
<dbReference type="InterPro" id="IPR025724">
    <property type="entry name" value="GAG-pre-integrase_dom"/>
</dbReference>
<keyword evidence="5" id="KW-0378">Hydrolase</keyword>
<evidence type="ECO:0000313" key="12">
    <source>
        <dbReference type="EMBL" id="KAJ7601610.1"/>
    </source>
</evidence>
<keyword evidence="13" id="KW-1185">Reference proteome</keyword>
<evidence type="ECO:0000259" key="11">
    <source>
        <dbReference type="Pfam" id="PF13976"/>
    </source>
</evidence>
<comment type="caution">
    <text evidence="12">The sequence shown here is derived from an EMBL/GenBank/DDBJ whole genome shotgun (WGS) entry which is preliminary data.</text>
</comment>
<feature type="non-terminal residue" evidence="12">
    <location>
        <position position="1"/>
    </location>
</feature>
<dbReference type="GO" id="GO:0006310">
    <property type="term" value="P:DNA recombination"/>
    <property type="evidence" value="ECO:0007669"/>
    <property type="project" value="UniProtKB-KW"/>
</dbReference>
<evidence type="ECO:0000256" key="3">
    <source>
        <dbReference type="ARBA" id="ARBA00022723"/>
    </source>
</evidence>
<evidence type="ECO:0000256" key="8">
    <source>
        <dbReference type="ARBA" id="ARBA00022918"/>
    </source>
</evidence>
<keyword evidence="4" id="KW-0255">Endonuclease</keyword>
<keyword evidence="10" id="KW-0233">DNA recombination</keyword>
<keyword evidence="3" id="KW-0479">Metal-binding</keyword>
<feature type="non-terminal residue" evidence="12">
    <location>
        <position position="93"/>
    </location>
</feature>
<keyword evidence="1" id="KW-0548">Nucleotidyltransferase</keyword>
<evidence type="ECO:0000256" key="10">
    <source>
        <dbReference type="ARBA" id="ARBA00023172"/>
    </source>
</evidence>
<evidence type="ECO:0000256" key="5">
    <source>
        <dbReference type="ARBA" id="ARBA00022801"/>
    </source>
</evidence>
<dbReference type="PANTHER" id="PTHR42648">
    <property type="entry name" value="TRANSPOSASE, PUTATIVE-RELATED"/>
    <property type="match status" value="1"/>
</dbReference>
<keyword evidence="9" id="KW-0808">Transferase</keyword>
<dbReference type="PANTHER" id="PTHR42648:SF11">
    <property type="entry name" value="TRANSPOSON TY4-P GAG-POL POLYPROTEIN"/>
    <property type="match status" value="1"/>
</dbReference>
<keyword evidence="9" id="KW-0239">DNA-directed DNA polymerase</keyword>
<gene>
    <name evidence="12" type="ORF">B0H17DRAFT_839667</name>
</gene>
<dbReference type="GO" id="GO:0016787">
    <property type="term" value="F:hydrolase activity"/>
    <property type="evidence" value="ECO:0007669"/>
    <property type="project" value="UniProtKB-KW"/>
</dbReference>
<feature type="domain" description="GAG-pre-integrase" evidence="11">
    <location>
        <begin position="5"/>
        <end position="48"/>
    </location>
</feature>
<dbReference type="GO" id="GO:0003887">
    <property type="term" value="F:DNA-directed DNA polymerase activity"/>
    <property type="evidence" value="ECO:0007669"/>
    <property type="project" value="UniProtKB-KW"/>
</dbReference>